<keyword evidence="4" id="KW-1185">Reference proteome</keyword>
<protein>
    <submittedName>
        <fullName evidence="3">Aldo-keto reductase (AKR), putative</fullName>
    </submittedName>
</protein>
<dbReference type="Pfam" id="PF00248">
    <property type="entry name" value="Aldo_ket_red"/>
    <property type="match status" value="1"/>
</dbReference>
<dbReference type="InterPro" id="IPR020471">
    <property type="entry name" value="AKR"/>
</dbReference>
<evidence type="ECO:0000256" key="1">
    <source>
        <dbReference type="ARBA" id="ARBA00023002"/>
    </source>
</evidence>
<dbReference type="KEGG" id="maw:19253960"/>
<proteinExistence type="predicted"/>
<name>E9EIF1_METAQ</name>
<evidence type="ECO:0000313" key="3">
    <source>
        <dbReference type="EMBL" id="EFY84298.1"/>
    </source>
</evidence>
<organism evidence="4">
    <name type="scientific">Metarhizium acridum (strain CQMa 102)</name>
    <dbReference type="NCBI Taxonomy" id="655827"/>
    <lineage>
        <taxon>Eukaryota</taxon>
        <taxon>Fungi</taxon>
        <taxon>Dikarya</taxon>
        <taxon>Ascomycota</taxon>
        <taxon>Pezizomycotina</taxon>
        <taxon>Sordariomycetes</taxon>
        <taxon>Hypocreomycetidae</taxon>
        <taxon>Hypocreales</taxon>
        <taxon>Clavicipitaceae</taxon>
        <taxon>Metarhizium</taxon>
    </lineage>
</organism>
<dbReference type="AlphaFoldDB" id="E9EIF1"/>
<dbReference type="EMBL" id="GL698638">
    <property type="protein sequence ID" value="EFY84298.1"/>
    <property type="molecule type" value="Genomic_DNA"/>
</dbReference>
<dbReference type="eggNOG" id="KOG1577">
    <property type="taxonomic scope" value="Eukaryota"/>
</dbReference>
<dbReference type="OMA" id="ITYQAYW"/>
<dbReference type="SUPFAM" id="SSF51430">
    <property type="entry name" value="NAD(P)-linked oxidoreductase"/>
    <property type="match status" value="1"/>
</dbReference>
<dbReference type="OrthoDB" id="5357513at2759"/>
<evidence type="ECO:0000313" key="4">
    <source>
        <dbReference type="Proteomes" id="UP000002499"/>
    </source>
</evidence>
<dbReference type="GO" id="GO:0016491">
    <property type="term" value="F:oxidoreductase activity"/>
    <property type="evidence" value="ECO:0007669"/>
    <property type="project" value="UniProtKB-KW"/>
</dbReference>
<reference evidence="3 4" key="1">
    <citation type="journal article" date="2011" name="PLoS Genet.">
        <title>Genome sequencing and comparative transcriptomics of the model entomopathogenic fungi Metarhizium anisopliae and M. acridum.</title>
        <authorList>
            <person name="Gao Q."/>
            <person name="Jin K."/>
            <person name="Ying S.H."/>
            <person name="Zhang Y."/>
            <person name="Xiao G."/>
            <person name="Shang Y."/>
            <person name="Duan Z."/>
            <person name="Hu X."/>
            <person name="Xie X.Q."/>
            <person name="Zhou G."/>
            <person name="Peng G."/>
            <person name="Luo Z."/>
            <person name="Huang W."/>
            <person name="Wang B."/>
            <person name="Fang W."/>
            <person name="Wang S."/>
            <person name="Zhong Y."/>
            <person name="Ma L.J."/>
            <person name="St Leger R.J."/>
            <person name="Zhao G.P."/>
            <person name="Pei Y."/>
            <person name="Feng M.G."/>
            <person name="Xia Y."/>
            <person name="Wang C."/>
        </authorList>
    </citation>
    <scope>NUCLEOTIDE SEQUENCE [LARGE SCALE GENOMIC DNA]</scope>
    <source>
        <strain evidence="3 4">CQMa 102</strain>
    </source>
</reference>
<dbReference type="PANTHER" id="PTHR11732">
    <property type="entry name" value="ALDO/KETO REDUCTASE"/>
    <property type="match status" value="1"/>
</dbReference>
<dbReference type="InterPro" id="IPR036812">
    <property type="entry name" value="NAD(P)_OxRdtase_dom_sf"/>
</dbReference>
<sequence>MTAQQTSTGPFSPLRLSTGTVHPFHIYGTAFKEGRTGELTALALRKGFRGLDSANYPSAYEEAAVGVAIEEAVKSGVKREDLFVIQHQQPPLRPRGSNIDKWGKNVFSIQVQTKFTPMWAHAESKLPYNADQPLEEQVRESIEQSFQNLKVDYIDALLLHVPFPDEQDNTAAWRVMESFVPSRVGVLGVSNFGRAALQKLYAAATVKPEIVQNRFQAENGYDGEIREYLGTTGVVYQAFSLLKANREIRSSELVARVAERFHTERETAFYVLVLGLGRVSIVNGTTSEAHMEMDLAKIAELLGDQQAVSDLTEYLVEFKQLLRTK</sequence>
<evidence type="ECO:0000259" key="2">
    <source>
        <dbReference type="Pfam" id="PF00248"/>
    </source>
</evidence>
<dbReference type="GeneID" id="19253960"/>
<accession>E9EIF1</accession>
<feature type="domain" description="NADP-dependent oxidoreductase" evidence="2">
    <location>
        <begin position="29"/>
        <end position="243"/>
    </location>
</feature>
<dbReference type="InterPro" id="IPR023210">
    <property type="entry name" value="NADP_OxRdtase_dom"/>
</dbReference>
<dbReference type="Gene3D" id="3.20.20.100">
    <property type="entry name" value="NADP-dependent oxidoreductase domain"/>
    <property type="match status" value="1"/>
</dbReference>
<dbReference type="HOGENOM" id="CLU_023205_10_1_1"/>
<dbReference type="Proteomes" id="UP000002499">
    <property type="component" value="Unassembled WGS sequence"/>
</dbReference>
<dbReference type="InParanoid" id="E9EIF1"/>
<keyword evidence="1" id="KW-0560">Oxidoreductase</keyword>
<gene>
    <name evidence="3" type="ORF">MAC_09649</name>
</gene>